<keyword evidence="2" id="KW-0813">Transport</keyword>
<feature type="transmembrane region" description="Helical" evidence="8">
    <location>
        <begin position="436"/>
        <end position="454"/>
    </location>
</feature>
<feature type="domain" description="Major facilitator superfamily (MFS) profile" evidence="9">
    <location>
        <begin position="29"/>
        <end position="458"/>
    </location>
</feature>
<feature type="transmembrane region" description="Helical" evidence="8">
    <location>
        <begin position="306"/>
        <end position="326"/>
    </location>
</feature>
<evidence type="ECO:0000313" key="10">
    <source>
        <dbReference type="EMBL" id="KAJ9589412.1"/>
    </source>
</evidence>
<dbReference type="PANTHER" id="PTHR48021:SF1">
    <property type="entry name" value="GH07001P-RELATED"/>
    <property type="match status" value="1"/>
</dbReference>
<dbReference type="AlphaFoldDB" id="A0AAD8A059"/>
<evidence type="ECO:0000256" key="7">
    <source>
        <dbReference type="ARBA" id="ARBA00023136"/>
    </source>
</evidence>
<keyword evidence="7 8" id="KW-0472">Membrane</keyword>
<dbReference type="Pfam" id="PF00083">
    <property type="entry name" value="Sugar_tr"/>
    <property type="match status" value="1"/>
</dbReference>
<evidence type="ECO:0000256" key="6">
    <source>
        <dbReference type="ARBA" id="ARBA00022989"/>
    </source>
</evidence>
<keyword evidence="3" id="KW-1003">Cell membrane</keyword>
<proteinExistence type="predicted"/>
<dbReference type="SUPFAM" id="SSF103473">
    <property type="entry name" value="MFS general substrate transporter"/>
    <property type="match status" value="1"/>
</dbReference>
<dbReference type="GO" id="GO:0051119">
    <property type="term" value="F:sugar transmembrane transporter activity"/>
    <property type="evidence" value="ECO:0007669"/>
    <property type="project" value="InterPro"/>
</dbReference>
<comment type="subcellular location">
    <subcellularLocation>
        <location evidence="1">Cell membrane</location>
        <topology evidence="1">Multi-pass membrane protein</topology>
    </subcellularLocation>
</comment>
<evidence type="ECO:0000256" key="5">
    <source>
        <dbReference type="ARBA" id="ARBA00022692"/>
    </source>
</evidence>
<organism evidence="10 11">
    <name type="scientific">Diploptera punctata</name>
    <name type="common">Pacific beetle cockroach</name>
    <dbReference type="NCBI Taxonomy" id="6984"/>
    <lineage>
        <taxon>Eukaryota</taxon>
        <taxon>Metazoa</taxon>
        <taxon>Ecdysozoa</taxon>
        <taxon>Arthropoda</taxon>
        <taxon>Hexapoda</taxon>
        <taxon>Insecta</taxon>
        <taxon>Pterygota</taxon>
        <taxon>Neoptera</taxon>
        <taxon>Polyneoptera</taxon>
        <taxon>Dictyoptera</taxon>
        <taxon>Blattodea</taxon>
        <taxon>Blaberoidea</taxon>
        <taxon>Blaberidae</taxon>
        <taxon>Diplopterinae</taxon>
        <taxon>Diploptera</taxon>
    </lineage>
</organism>
<dbReference type="GO" id="GO:0005886">
    <property type="term" value="C:plasma membrane"/>
    <property type="evidence" value="ECO:0007669"/>
    <property type="project" value="UniProtKB-SubCell"/>
</dbReference>
<feature type="transmembrane region" description="Helical" evidence="8">
    <location>
        <begin position="403"/>
        <end position="424"/>
    </location>
</feature>
<dbReference type="InterPro" id="IPR005829">
    <property type="entry name" value="Sugar_transporter_CS"/>
</dbReference>
<keyword evidence="5 8" id="KW-0812">Transmembrane</keyword>
<accession>A0AAD8A059</accession>
<dbReference type="PANTHER" id="PTHR48021">
    <property type="match status" value="1"/>
</dbReference>
<protein>
    <recommendedName>
        <fullName evidence="9">Major facilitator superfamily (MFS) profile domain-containing protein</fullName>
    </recommendedName>
</protein>
<dbReference type="InterPro" id="IPR044775">
    <property type="entry name" value="MFS_ERD6/Tret1-like"/>
</dbReference>
<keyword evidence="11" id="KW-1185">Reference proteome</keyword>
<evidence type="ECO:0000256" key="2">
    <source>
        <dbReference type="ARBA" id="ARBA00022448"/>
    </source>
</evidence>
<dbReference type="InterPro" id="IPR050549">
    <property type="entry name" value="MFS_Trehalose_Transporter"/>
</dbReference>
<dbReference type="InterPro" id="IPR020846">
    <property type="entry name" value="MFS_dom"/>
</dbReference>
<dbReference type="PRINTS" id="PR00171">
    <property type="entry name" value="SUGRTRNSPORT"/>
</dbReference>
<reference evidence="10" key="2">
    <citation type="submission" date="2023-05" db="EMBL/GenBank/DDBJ databases">
        <authorList>
            <person name="Fouks B."/>
        </authorList>
    </citation>
    <scope>NUCLEOTIDE SEQUENCE</scope>
    <source>
        <strain evidence="10">Stay&amp;Tobe</strain>
        <tissue evidence="10">Testes</tissue>
    </source>
</reference>
<dbReference type="InterPro" id="IPR003663">
    <property type="entry name" value="Sugar/inositol_transpt"/>
</dbReference>
<feature type="transmembrane region" description="Helical" evidence="8">
    <location>
        <begin position="100"/>
        <end position="118"/>
    </location>
</feature>
<dbReference type="InterPro" id="IPR036259">
    <property type="entry name" value="MFS_trans_sf"/>
</dbReference>
<feature type="transmembrane region" description="Helical" evidence="8">
    <location>
        <begin position="159"/>
        <end position="180"/>
    </location>
</feature>
<reference evidence="10" key="1">
    <citation type="journal article" date="2023" name="IScience">
        <title>Live-bearing cockroach genome reveals convergent evolutionary mechanisms linked to viviparity in insects and beyond.</title>
        <authorList>
            <person name="Fouks B."/>
            <person name="Harrison M.C."/>
            <person name="Mikhailova A.A."/>
            <person name="Marchal E."/>
            <person name="English S."/>
            <person name="Carruthers M."/>
            <person name="Jennings E.C."/>
            <person name="Chiamaka E.L."/>
            <person name="Frigard R.A."/>
            <person name="Pippel M."/>
            <person name="Attardo G.M."/>
            <person name="Benoit J.B."/>
            <person name="Bornberg-Bauer E."/>
            <person name="Tobe S.S."/>
        </authorList>
    </citation>
    <scope>NUCLEOTIDE SEQUENCE</scope>
    <source>
        <strain evidence="10">Stay&amp;Tobe</strain>
    </source>
</reference>
<keyword evidence="6 8" id="KW-1133">Transmembrane helix</keyword>
<evidence type="ECO:0000259" key="9">
    <source>
        <dbReference type="PROSITE" id="PS50850"/>
    </source>
</evidence>
<evidence type="ECO:0000256" key="3">
    <source>
        <dbReference type="ARBA" id="ARBA00022475"/>
    </source>
</evidence>
<dbReference type="EMBL" id="JASPKZ010004942">
    <property type="protein sequence ID" value="KAJ9589412.1"/>
    <property type="molecule type" value="Genomic_DNA"/>
</dbReference>
<gene>
    <name evidence="10" type="ORF">L9F63_017391</name>
</gene>
<comment type="caution">
    <text evidence="10">The sequence shown here is derived from an EMBL/GenBank/DDBJ whole genome shotgun (WGS) entry which is preliminary data.</text>
</comment>
<feature type="transmembrane region" description="Helical" evidence="8">
    <location>
        <begin position="333"/>
        <end position="355"/>
    </location>
</feature>
<feature type="transmembrane region" description="Helical" evidence="8">
    <location>
        <begin position="73"/>
        <end position="93"/>
    </location>
</feature>
<dbReference type="InterPro" id="IPR005828">
    <property type="entry name" value="MFS_sugar_transport-like"/>
</dbReference>
<dbReference type="FunFam" id="1.20.1250.20:FF:000218">
    <property type="entry name" value="facilitated trehalose transporter Tret1"/>
    <property type="match status" value="1"/>
</dbReference>
<evidence type="ECO:0000256" key="1">
    <source>
        <dbReference type="ARBA" id="ARBA00004651"/>
    </source>
</evidence>
<feature type="transmembrane region" description="Helical" evidence="8">
    <location>
        <begin position="29"/>
        <end position="48"/>
    </location>
</feature>
<dbReference type="Proteomes" id="UP001233999">
    <property type="component" value="Unassembled WGS sequence"/>
</dbReference>
<evidence type="ECO:0000256" key="4">
    <source>
        <dbReference type="ARBA" id="ARBA00022597"/>
    </source>
</evidence>
<dbReference type="Gene3D" id="1.20.1250.20">
    <property type="entry name" value="MFS general substrate transporter like domains"/>
    <property type="match status" value="1"/>
</dbReference>
<dbReference type="CDD" id="cd17358">
    <property type="entry name" value="MFS_GLUT6_8_Class3_like"/>
    <property type="match status" value="1"/>
</dbReference>
<feature type="transmembrane region" description="Helical" evidence="8">
    <location>
        <begin position="367"/>
        <end position="391"/>
    </location>
</feature>
<feature type="transmembrane region" description="Helical" evidence="8">
    <location>
        <begin position="124"/>
        <end position="147"/>
    </location>
</feature>
<feature type="transmembrane region" description="Helical" evidence="8">
    <location>
        <begin position="186"/>
        <end position="204"/>
    </location>
</feature>
<keyword evidence="4" id="KW-0762">Sugar transport</keyword>
<feature type="transmembrane region" description="Helical" evidence="8">
    <location>
        <begin position="269"/>
        <end position="294"/>
    </location>
</feature>
<name>A0AAD8A059_DIPPU</name>
<dbReference type="PROSITE" id="PS50850">
    <property type="entry name" value="MFS"/>
    <property type="match status" value="1"/>
</dbReference>
<evidence type="ECO:0000313" key="11">
    <source>
        <dbReference type="Proteomes" id="UP001233999"/>
    </source>
</evidence>
<evidence type="ECO:0000256" key="8">
    <source>
        <dbReference type="SAM" id="Phobius"/>
    </source>
</evidence>
<dbReference type="PROSITE" id="PS00216">
    <property type="entry name" value="SUGAR_TRANSPORT_1"/>
    <property type="match status" value="1"/>
</dbReference>
<sequence>MRQNKMYIVQKTNEGSNLQKKCGGKFTQIVAACTANLASVAFSMALTWPTPSLPILKSEDSPIGVITAEQESWLTALAFVGAVIASPIFSYISQQYGRKIAGYILAIPFIIGWLLKIISESIILFYIGRFALGLSCGAVVTVCPMYISEISEDSIRGTLGAFRSTIVCLAGLFVCAVGTIISIQAMATICIAVPFLFVLCFFWLPESPMYLMRTGKTKEAMKALIWLRGGNKEVAEEEMSKLNIVIEESKSNQVGIKDLISSRGTRRGLIICIVLAAAQQLSGITPIMAYFVSLFQSAGGSVSPNMAIIIANCVQLVGSIITSVLLDIAGRRILLISSQIFTVISLSTLGVYFFLQNNGFDVSYIGFLPLTCVSIYVLCVAVGLGSVPYVIMAEIFSPHARGIASMITVATIWIFAFITSKFYPDFVSLLDLHGCYWMFALICVGCTIFTIFKIPETKNRSLESILKELNGVKNVDRDNTNKSEVGLEKY</sequence>